<comment type="similarity">
    <text evidence="1">Belongs to the AHA1 family.</text>
</comment>
<feature type="domain" description="Activator of Hsp90 ATPase homologue 1/2-like C-terminal" evidence="2">
    <location>
        <begin position="16"/>
        <end position="129"/>
    </location>
</feature>
<dbReference type="InterPro" id="IPR013538">
    <property type="entry name" value="ASHA1/2-like_C"/>
</dbReference>
<dbReference type="OrthoDB" id="9800600at2"/>
<evidence type="ECO:0000313" key="4">
    <source>
        <dbReference type="Proteomes" id="UP000283587"/>
    </source>
</evidence>
<gene>
    <name evidence="3" type="ORF">D3P05_00320</name>
</gene>
<dbReference type="AlphaFoldDB" id="A0A419ACQ1"/>
<reference evidence="4" key="1">
    <citation type="submission" date="2018-09" db="EMBL/GenBank/DDBJ databases">
        <title>Paracoccus onubensis nov. sp. a moderate halophilic bacterium isolated from Gruta de las Maravillas (Aracena, Spain).</title>
        <authorList>
            <person name="Jurado V."/>
            <person name="Gutierrez-Patricio S."/>
            <person name="Gonzalez-Pimentel J.L."/>
            <person name="Miller A.Z."/>
            <person name="Laiz L."/>
            <person name="Saiz-Jimenez C."/>
        </authorList>
    </citation>
    <scope>NUCLEOTIDE SEQUENCE [LARGE SCALE GENOMIC DNA]</scope>
    <source>
        <strain evidence="4">DSM 26381</strain>
    </source>
</reference>
<dbReference type="Gene3D" id="3.30.530.20">
    <property type="match status" value="1"/>
</dbReference>
<proteinExistence type="inferred from homology"/>
<evidence type="ECO:0000256" key="1">
    <source>
        <dbReference type="ARBA" id="ARBA00006817"/>
    </source>
</evidence>
<dbReference type="InterPro" id="IPR023393">
    <property type="entry name" value="START-like_dom_sf"/>
</dbReference>
<accession>A0A419ACQ1</accession>
<keyword evidence="4" id="KW-1185">Reference proteome</keyword>
<organism evidence="3 4">
    <name type="scientific">Paracoccus siganidrum</name>
    <dbReference type="NCBI Taxonomy" id="1276757"/>
    <lineage>
        <taxon>Bacteria</taxon>
        <taxon>Pseudomonadati</taxon>
        <taxon>Pseudomonadota</taxon>
        <taxon>Alphaproteobacteria</taxon>
        <taxon>Rhodobacterales</taxon>
        <taxon>Paracoccaceae</taxon>
        <taxon>Paracoccus</taxon>
    </lineage>
</organism>
<evidence type="ECO:0000313" key="3">
    <source>
        <dbReference type="EMBL" id="RJL22674.1"/>
    </source>
</evidence>
<dbReference type="SUPFAM" id="SSF55961">
    <property type="entry name" value="Bet v1-like"/>
    <property type="match status" value="1"/>
</dbReference>
<dbReference type="Pfam" id="PF08327">
    <property type="entry name" value="AHSA1"/>
    <property type="match status" value="1"/>
</dbReference>
<dbReference type="RefSeq" id="WP_119896200.1">
    <property type="nucleotide sequence ID" value="NZ_QNRC01000003.1"/>
</dbReference>
<protein>
    <submittedName>
        <fullName evidence="3">SRPBCC domain-containing protein</fullName>
    </submittedName>
</protein>
<name>A0A419ACQ1_9RHOB</name>
<dbReference type="EMBL" id="QZEW01000001">
    <property type="protein sequence ID" value="RJL22674.1"/>
    <property type="molecule type" value="Genomic_DNA"/>
</dbReference>
<sequence length="138" mass="15970">MTEERRSLAVEREFPHPPERIWRALTQPHLIAEWLAECDFAPVAGHRCQLRFDWGAVDCEVRVVQPHRCLSYSWNSGDLESVVTWTLAATRTGTLLRVEQIGFKPDQPRYFHGARMGWPRFLDQIGQVLARMDGDVEP</sequence>
<dbReference type="CDD" id="cd07814">
    <property type="entry name" value="SRPBCC_CalC_Aha1-like"/>
    <property type="match status" value="1"/>
</dbReference>
<comment type="caution">
    <text evidence="3">The sequence shown here is derived from an EMBL/GenBank/DDBJ whole genome shotgun (WGS) entry which is preliminary data.</text>
</comment>
<dbReference type="Proteomes" id="UP000283587">
    <property type="component" value="Unassembled WGS sequence"/>
</dbReference>
<evidence type="ECO:0000259" key="2">
    <source>
        <dbReference type="Pfam" id="PF08327"/>
    </source>
</evidence>